<dbReference type="InterPro" id="IPR006157">
    <property type="entry name" value="FolB_dom"/>
</dbReference>
<feature type="domain" description="Pterin-binding" evidence="10">
    <location>
        <begin position="2"/>
        <end position="261"/>
    </location>
</feature>
<dbReference type="Gene3D" id="3.20.20.20">
    <property type="entry name" value="Dihydropteroate synthase-like"/>
    <property type="match status" value="1"/>
</dbReference>
<evidence type="ECO:0000259" key="10">
    <source>
        <dbReference type="PROSITE" id="PS50972"/>
    </source>
</evidence>
<comment type="function">
    <text evidence="9">Catalyzes the conversion of 7,8-dihydroneopterin to 6-hydroxymethyl-7,8-dihydropterin.</text>
</comment>
<dbReference type="PROSITE" id="PS00792">
    <property type="entry name" value="DHPS_1"/>
    <property type="match status" value="1"/>
</dbReference>
<evidence type="ECO:0000256" key="8">
    <source>
        <dbReference type="ARBA" id="ARBA00022909"/>
    </source>
</evidence>
<dbReference type="UniPathway" id="UPA00077">
    <property type="reaction ID" value="UER00154"/>
</dbReference>
<gene>
    <name evidence="11" type="ORF">F5897_000202</name>
</gene>
<accession>A0A840DLE5</accession>
<proteinExistence type="inferred from homology"/>
<dbReference type="EC" id="4.1.2.25" evidence="9"/>
<sequence>MTEIFGILNVTPDSFSDGGKFDTVAAAVRHAEHMLAAGATIIDIGGESTRPGSTRVTPAEEQRRILQVVREVSQLGAVVSVDTLHASTAELALAAGAQIINDVSGGLHDPAMYQIVAAAGAKYVLGHWRGIPDPQHRRSNYDNVTAEVAAQLNRLANAAQAAGVAPEKIIVDPGLGFDKTAAQCWQLLHELGQLQQLGYPVLIGLSRKRMIAAALQEVAVDAAAALATKDLASAVANVLAVQQGAWAVRTHDVAATTQALAVWHNFTAAVPRTVQPQTGARTVQPQTAVTTAAATVTAAVPNDTIFLSGLEVYAHHGVFAAEKTTGQTFLIDAVLELDFAAGNAADEITRTVNYGEVAAALHAAAAADPVDLLETLAERLAKVCLSFTGVAAVTVTVHKPEAPITVPFGDVGITITRRRPAATTTATAKELR</sequence>
<comment type="pathway">
    <text evidence="9">Cofactor biosynthesis; tetrahydrofolate biosynthesis; 2-amino-4-hydroxy-6-hydroxymethyl-7,8-dihydropteridine diphosphate from 7,8-dihydroneopterin triphosphate: step 3/4.</text>
</comment>
<dbReference type="PANTHER" id="PTHR20941:SF1">
    <property type="entry name" value="FOLIC ACID SYNTHESIS PROTEIN FOL1"/>
    <property type="match status" value="1"/>
</dbReference>
<keyword evidence="12" id="KW-1185">Reference proteome</keyword>
<dbReference type="GO" id="GO:0046872">
    <property type="term" value="F:metal ion binding"/>
    <property type="evidence" value="ECO:0007669"/>
    <property type="project" value="UniProtKB-KW"/>
</dbReference>
<dbReference type="SUPFAM" id="SSF51717">
    <property type="entry name" value="Dihydropteroate synthetase-like"/>
    <property type="match status" value="1"/>
</dbReference>
<name>A0A840DLE5_9MICO</name>
<dbReference type="GO" id="GO:0004150">
    <property type="term" value="F:dihydroneopterin aldolase activity"/>
    <property type="evidence" value="ECO:0007669"/>
    <property type="project" value="UniProtKB-UniRule"/>
</dbReference>
<dbReference type="PROSITE" id="PS00793">
    <property type="entry name" value="DHPS_2"/>
    <property type="match status" value="1"/>
</dbReference>
<evidence type="ECO:0000256" key="1">
    <source>
        <dbReference type="ARBA" id="ARBA00000012"/>
    </source>
</evidence>
<dbReference type="Pfam" id="PF00809">
    <property type="entry name" value="Pterin_bind"/>
    <property type="match status" value="1"/>
</dbReference>
<dbReference type="GO" id="GO:0046656">
    <property type="term" value="P:folic acid biosynthetic process"/>
    <property type="evidence" value="ECO:0007669"/>
    <property type="project" value="UniProtKB-UniRule"/>
</dbReference>
<comment type="cofactor">
    <cofactor evidence="2">
        <name>Mg(2+)</name>
        <dbReference type="ChEBI" id="CHEBI:18420"/>
    </cofactor>
</comment>
<dbReference type="RefSeq" id="WP_183304173.1">
    <property type="nucleotide sequence ID" value="NZ_JACIFD010000002.1"/>
</dbReference>
<comment type="catalytic activity">
    <reaction evidence="1">
        <text>(7,8-dihydropterin-6-yl)methyl diphosphate + 4-aminobenzoate = 7,8-dihydropteroate + diphosphate</text>
        <dbReference type="Rhea" id="RHEA:19949"/>
        <dbReference type="ChEBI" id="CHEBI:17836"/>
        <dbReference type="ChEBI" id="CHEBI:17839"/>
        <dbReference type="ChEBI" id="CHEBI:33019"/>
        <dbReference type="ChEBI" id="CHEBI:72950"/>
        <dbReference type="EC" id="2.5.1.15"/>
    </reaction>
</comment>
<dbReference type="InterPro" id="IPR006156">
    <property type="entry name" value="Dihydroneopterin_aldolase"/>
</dbReference>
<evidence type="ECO:0000256" key="2">
    <source>
        <dbReference type="ARBA" id="ARBA00001946"/>
    </source>
</evidence>
<dbReference type="AlphaFoldDB" id="A0A840DLE5"/>
<evidence type="ECO:0000256" key="3">
    <source>
        <dbReference type="ARBA" id="ARBA00004763"/>
    </source>
</evidence>
<keyword evidence="9" id="KW-0456">Lyase</keyword>
<reference evidence="11" key="1">
    <citation type="submission" date="2020-08" db="EMBL/GenBank/DDBJ databases">
        <title>Sequencing the genomes of 1000 actinobacteria strains.</title>
        <authorList>
            <person name="Klenk H.-P."/>
        </authorList>
    </citation>
    <scope>NUCLEOTIDE SEQUENCE [LARGE SCALE GENOMIC DNA]</scope>
    <source>
        <strain evidence="11">DSM 27064</strain>
    </source>
</reference>
<evidence type="ECO:0000256" key="5">
    <source>
        <dbReference type="ARBA" id="ARBA00022679"/>
    </source>
</evidence>
<evidence type="ECO:0000313" key="12">
    <source>
        <dbReference type="Proteomes" id="UP000571183"/>
    </source>
</evidence>
<dbReference type="InterPro" id="IPR000489">
    <property type="entry name" value="Pterin-binding_dom"/>
</dbReference>
<dbReference type="SUPFAM" id="SSF55620">
    <property type="entry name" value="Tetrahydrobiopterin biosynthesis enzymes-like"/>
    <property type="match status" value="1"/>
</dbReference>
<dbReference type="NCBIfam" id="TIGR00525">
    <property type="entry name" value="folB"/>
    <property type="match status" value="1"/>
</dbReference>
<evidence type="ECO:0000256" key="7">
    <source>
        <dbReference type="ARBA" id="ARBA00022842"/>
    </source>
</evidence>
<comment type="similarity">
    <text evidence="4">Belongs to the DHPS family.</text>
</comment>
<dbReference type="Gene3D" id="3.30.1130.10">
    <property type="match status" value="1"/>
</dbReference>
<dbReference type="GO" id="GO:0005829">
    <property type="term" value="C:cytosol"/>
    <property type="evidence" value="ECO:0007669"/>
    <property type="project" value="TreeGrafter"/>
</dbReference>
<dbReference type="CDD" id="cd00739">
    <property type="entry name" value="DHPS"/>
    <property type="match status" value="1"/>
</dbReference>
<evidence type="ECO:0000256" key="4">
    <source>
        <dbReference type="ARBA" id="ARBA00009503"/>
    </source>
</evidence>
<dbReference type="EMBL" id="JACIFD010000002">
    <property type="protein sequence ID" value="MBB4070918.1"/>
    <property type="molecule type" value="Genomic_DNA"/>
</dbReference>
<dbReference type="GO" id="GO:0046654">
    <property type="term" value="P:tetrahydrofolate biosynthetic process"/>
    <property type="evidence" value="ECO:0007669"/>
    <property type="project" value="UniProtKB-UniRule"/>
</dbReference>
<keyword evidence="8 9" id="KW-0289">Folate biosynthesis</keyword>
<keyword evidence="6" id="KW-0479">Metal-binding</keyword>
<dbReference type="NCBIfam" id="TIGR01496">
    <property type="entry name" value="DHPS"/>
    <property type="match status" value="1"/>
</dbReference>
<keyword evidence="5" id="KW-0808">Transferase</keyword>
<protein>
    <recommendedName>
        <fullName evidence="9">7,8-dihydroneopterin aldolase</fullName>
        <ecNumber evidence="9">4.1.2.25</ecNumber>
    </recommendedName>
</protein>
<evidence type="ECO:0000256" key="9">
    <source>
        <dbReference type="RuleBase" id="RU362079"/>
    </source>
</evidence>
<dbReference type="SMART" id="SM00905">
    <property type="entry name" value="FolB"/>
    <property type="match status" value="1"/>
</dbReference>
<dbReference type="NCBIfam" id="TIGR00526">
    <property type="entry name" value="folB_dom"/>
    <property type="match status" value="1"/>
</dbReference>
<dbReference type="GO" id="GO:0004156">
    <property type="term" value="F:dihydropteroate synthase activity"/>
    <property type="evidence" value="ECO:0007669"/>
    <property type="project" value="UniProtKB-EC"/>
</dbReference>
<dbReference type="Proteomes" id="UP000571183">
    <property type="component" value="Unassembled WGS sequence"/>
</dbReference>
<evidence type="ECO:0000313" key="11">
    <source>
        <dbReference type="EMBL" id="MBB4070918.1"/>
    </source>
</evidence>
<evidence type="ECO:0000256" key="6">
    <source>
        <dbReference type="ARBA" id="ARBA00022723"/>
    </source>
</evidence>
<comment type="caution">
    <text evidence="11">The sequence shown here is derived from an EMBL/GenBank/DDBJ whole genome shotgun (WGS) entry which is preliminary data.</text>
</comment>
<dbReference type="InterPro" id="IPR011005">
    <property type="entry name" value="Dihydropteroate_synth-like_sf"/>
</dbReference>
<dbReference type="Pfam" id="PF02152">
    <property type="entry name" value="FolB"/>
    <property type="match status" value="1"/>
</dbReference>
<dbReference type="InterPro" id="IPR045031">
    <property type="entry name" value="DHP_synth-like"/>
</dbReference>
<comment type="similarity">
    <text evidence="9">Belongs to the DHNA family.</text>
</comment>
<comment type="pathway">
    <text evidence="3">Cofactor biosynthesis; tetrahydrofolate biosynthesis; 7,8-dihydrofolate from 2-amino-4-hydroxy-6-hydroxymethyl-7,8-dihydropteridine diphosphate and 4-aminobenzoate: step 1/2.</text>
</comment>
<comment type="catalytic activity">
    <reaction evidence="9">
        <text>7,8-dihydroneopterin = 6-hydroxymethyl-7,8-dihydropterin + glycolaldehyde</text>
        <dbReference type="Rhea" id="RHEA:10540"/>
        <dbReference type="ChEBI" id="CHEBI:17001"/>
        <dbReference type="ChEBI" id="CHEBI:17071"/>
        <dbReference type="ChEBI" id="CHEBI:44841"/>
        <dbReference type="EC" id="4.1.2.25"/>
    </reaction>
</comment>
<dbReference type="PANTHER" id="PTHR20941">
    <property type="entry name" value="FOLATE SYNTHESIS PROTEINS"/>
    <property type="match status" value="1"/>
</dbReference>
<keyword evidence="7" id="KW-0460">Magnesium</keyword>
<dbReference type="InterPro" id="IPR006390">
    <property type="entry name" value="DHP_synth_dom"/>
</dbReference>
<dbReference type="PROSITE" id="PS50972">
    <property type="entry name" value="PTERIN_BINDING"/>
    <property type="match status" value="1"/>
</dbReference>
<dbReference type="InterPro" id="IPR043133">
    <property type="entry name" value="GTP-CH-I_C/QueF"/>
</dbReference>
<organism evidence="11 12">
    <name type="scientific">Canibacter oris</name>
    <dbReference type="NCBI Taxonomy" id="1365628"/>
    <lineage>
        <taxon>Bacteria</taxon>
        <taxon>Bacillati</taxon>
        <taxon>Actinomycetota</taxon>
        <taxon>Actinomycetes</taxon>
        <taxon>Micrococcales</taxon>
        <taxon>Microbacteriaceae</taxon>
        <taxon>Canibacter</taxon>
    </lineage>
</organism>